<evidence type="ECO:0000313" key="2">
    <source>
        <dbReference type="Proteomes" id="UP000886886"/>
    </source>
</evidence>
<dbReference type="Pfam" id="PF05336">
    <property type="entry name" value="rhaM"/>
    <property type="match status" value="1"/>
</dbReference>
<dbReference type="Proteomes" id="UP000886886">
    <property type="component" value="Unassembled WGS sequence"/>
</dbReference>
<protein>
    <submittedName>
        <fullName evidence="1">L-rhamnose mutarotase</fullName>
    </submittedName>
</protein>
<accession>A0A9D1D0P1</accession>
<dbReference type="AlphaFoldDB" id="A0A9D1D0P1"/>
<evidence type="ECO:0000313" key="1">
    <source>
        <dbReference type="EMBL" id="HIQ96696.1"/>
    </source>
</evidence>
<organism evidence="1 2">
    <name type="scientific">Candidatus Limivivens merdigallinarum</name>
    <dbReference type="NCBI Taxonomy" id="2840859"/>
    <lineage>
        <taxon>Bacteria</taxon>
        <taxon>Bacillati</taxon>
        <taxon>Bacillota</taxon>
        <taxon>Clostridia</taxon>
        <taxon>Lachnospirales</taxon>
        <taxon>Lachnospiraceae</taxon>
        <taxon>Lachnospiraceae incertae sedis</taxon>
        <taxon>Candidatus Limivivens</taxon>
    </lineage>
</organism>
<dbReference type="EMBL" id="DVFT01000137">
    <property type="protein sequence ID" value="HIQ96696.1"/>
    <property type="molecule type" value="Genomic_DNA"/>
</dbReference>
<dbReference type="SUPFAM" id="SSF54909">
    <property type="entry name" value="Dimeric alpha+beta barrel"/>
    <property type="match status" value="1"/>
</dbReference>
<name>A0A9D1D0P1_9FIRM</name>
<dbReference type="PANTHER" id="PTHR34389:SF2">
    <property type="entry name" value="L-RHAMNOSE MUTAROTASE"/>
    <property type="match status" value="1"/>
</dbReference>
<dbReference type="GO" id="GO:0016857">
    <property type="term" value="F:racemase and epimerase activity, acting on carbohydrates and derivatives"/>
    <property type="evidence" value="ECO:0007669"/>
    <property type="project" value="InterPro"/>
</dbReference>
<reference evidence="1" key="1">
    <citation type="submission" date="2020-10" db="EMBL/GenBank/DDBJ databases">
        <authorList>
            <person name="Gilroy R."/>
        </authorList>
    </citation>
    <scope>NUCLEOTIDE SEQUENCE</scope>
    <source>
        <strain evidence="1">ChiSjej3B21-11622</strain>
    </source>
</reference>
<dbReference type="PANTHER" id="PTHR34389">
    <property type="entry name" value="L-RHAMNOSE MUTAROTASE"/>
    <property type="match status" value="1"/>
</dbReference>
<sequence length="107" mass="12858">MKRFGQMIKITKENVQAYKDYHANPLPGVNEMIKECHLENYSIYSRGEYLFAYFEYTGEDYAKDMEKMAADPATQKWWDLVKPLMQPLEDRLQGEFWSDMEEIYHLD</sequence>
<proteinExistence type="predicted"/>
<comment type="caution">
    <text evidence="1">The sequence shown here is derived from an EMBL/GenBank/DDBJ whole genome shotgun (WGS) entry which is preliminary data.</text>
</comment>
<dbReference type="InterPro" id="IPR008000">
    <property type="entry name" value="Rham/fucose_mutarotase"/>
</dbReference>
<dbReference type="Gene3D" id="3.30.70.100">
    <property type="match status" value="1"/>
</dbReference>
<dbReference type="InterPro" id="IPR011008">
    <property type="entry name" value="Dimeric_a/b-barrel"/>
</dbReference>
<gene>
    <name evidence="1" type="ORF">IAB26_09050</name>
</gene>
<reference evidence="1" key="2">
    <citation type="journal article" date="2021" name="PeerJ">
        <title>Extensive microbial diversity within the chicken gut microbiome revealed by metagenomics and culture.</title>
        <authorList>
            <person name="Gilroy R."/>
            <person name="Ravi A."/>
            <person name="Getino M."/>
            <person name="Pursley I."/>
            <person name="Horton D.L."/>
            <person name="Alikhan N.F."/>
            <person name="Baker D."/>
            <person name="Gharbi K."/>
            <person name="Hall N."/>
            <person name="Watson M."/>
            <person name="Adriaenssens E.M."/>
            <person name="Foster-Nyarko E."/>
            <person name="Jarju S."/>
            <person name="Secka A."/>
            <person name="Antonio M."/>
            <person name="Oren A."/>
            <person name="Chaudhuri R.R."/>
            <person name="La Ragione R."/>
            <person name="Hildebrand F."/>
            <person name="Pallen M.J."/>
        </authorList>
    </citation>
    <scope>NUCLEOTIDE SEQUENCE</scope>
    <source>
        <strain evidence="1">ChiSjej3B21-11622</strain>
    </source>
</reference>